<reference evidence="2 3" key="1">
    <citation type="journal article" date="2018" name="Sci. Rep.">
        <title>Genomic signatures of local adaptation to the degree of environmental predictability in rotifers.</title>
        <authorList>
            <person name="Franch-Gras L."/>
            <person name="Hahn C."/>
            <person name="Garcia-Roger E.M."/>
            <person name="Carmona M.J."/>
            <person name="Serra M."/>
            <person name="Gomez A."/>
        </authorList>
    </citation>
    <scope>NUCLEOTIDE SEQUENCE [LARGE SCALE GENOMIC DNA]</scope>
    <source>
        <strain evidence="2">HYR1</strain>
    </source>
</reference>
<name>A0A3M7T059_BRAPC</name>
<sequence length="362" mass="41837">LQKQQQEEAERKREMEQQAEMVRKQAEFERQKQKLQQEQLNRLKLPSHAQWAKQQASLLPNVNLKSVLEQQALEQKMIEQMKQVEALNQQQNSSSSTWSSLFRGQQQSPPNVGSSQTVSLTNIQTEQKNTEKIVAAAQKSQSKPVQQSSSKQPWTSWANTPNNNSKTQTNDNNEGFWTEVTETKPKQSNPKQQGQVKAPPKEPEQKKSNKKLQENASVQQKILHNMTISEEFMKWCHDQLKDFQADCKPKHLHIPTFVNFLREIETCAEIEDYVINYLGESKQAKDFAQQFFINRESQLSQQTNSKQLHDDPSSQFNLREGSFSTKQKQKRRSKGQKLDSQLLGFTVQPDPSLKNRGDIDML</sequence>
<dbReference type="PANTHER" id="PTHR14445:SF36">
    <property type="entry name" value="FI03272P-RELATED"/>
    <property type="match status" value="1"/>
</dbReference>
<dbReference type="Proteomes" id="UP000276133">
    <property type="component" value="Unassembled WGS sequence"/>
</dbReference>
<feature type="compositionally biased region" description="Polar residues" evidence="1">
    <location>
        <begin position="186"/>
        <end position="195"/>
    </location>
</feature>
<feature type="region of interest" description="Disordered" evidence="1">
    <location>
        <begin position="133"/>
        <end position="215"/>
    </location>
</feature>
<feature type="compositionally biased region" description="Polar residues" evidence="1">
    <location>
        <begin position="313"/>
        <end position="325"/>
    </location>
</feature>
<feature type="region of interest" description="Disordered" evidence="1">
    <location>
        <begin position="300"/>
        <end position="341"/>
    </location>
</feature>
<feature type="non-terminal residue" evidence="2">
    <location>
        <position position="1"/>
    </location>
</feature>
<feature type="compositionally biased region" description="Low complexity" evidence="1">
    <location>
        <begin position="135"/>
        <end position="153"/>
    </location>
</feature>
<gene>
    <name evidence="2" type="ORF">BpHYR1_004765</name>
</gene>
<feature type="region of interest" description="Disordered" evidence="1">
    <location>
        <begin position="86"/>
        <end position="118"/>
    </location>
</feature>
<evidence type="ECO:0000313" key="3">
    <source>
        <dbReference type="Proteomes" id="UP000276133"/>
    </source>
</evidence>
<organism evidence="2 3">
    <name type="scientific">Brachionus plicatilis</name>
    <name type="common">Marine rotifer</name>
    <name type="synonym">Brachionus muelleri</name>
    <dbReference type="NCBI Taxonomy" id="10195"/>
    <lineage>
        <taxon>Eukaryota</taxon>
        <taxon>Metazoa</taxon>
        <taxon>Spiralia</taxon>
        <taxon>Gnathifera</taxon>
        <taxon>Rotifera</taxon>
        <taxon>Eurotatoria</taxon>
        <taxon>Monogononta</taxon>
        <taxon>Pseudotrocha</taxon>
        <taxon>Ploima</taxon>
        <taxon>Brachionidae</taxon>
        <taxon>Brachionus</taxon>
    </lineage>
</organism>
<feature type="compositionally biased region" description="Basic and acidic residues" evidence="1">
    <location>
        <begin position="199"/>
        <end position="213"/>
    </location>
</feature>
<feature type="region of interest" description="Disordered" evidence="1">
    <location>
        <begin position="1"/>
        <end position="30"/>
    </location>
</feature>
<dbReference type="OrthoDB" id="48509at2759"/>
<evidence type="ECO:0000313" key="2">
    <source>
        <dbReference type="EMBL" id="RNA41210.1"/>
    </source>
</evidence>
<keyword evidence="3" id="KW-1185">Reference proteome</keyword>
<dbReference type="GO" id="GO:0005829">
    <property type="term" value="C:cytosol"/>
    <property type="evidence" value="ECO:0007669"/>
    <property type="project" value="TreeGrafter"/>
</dbReference>
<accession>A0A3M7T059</accession>
<dbReference type="AlphaFoldDB" id="A0A3M7T059"/>
<dbReference type="EMBL" id="REGN01000530">
    <property type="protein sequence ID" value="RNA41210.1"/>
    <property type="molecule type" value="Genomic_DNA"/>
</dbReference>
<feature type="compositionally biased region" description="Low complexity" evidence="1">
    <location>
        <begin position="162"/>
        <end position="173"/>
    </location>
</feature>
<dbReference type="InterPro" id="IPR051640">
    <property type="entry name" value="GRB10-interact_GYF"/>
</dbReference>
<dbReference type="STRING" id="10195.A0A3M7T059"/>
<proteinExistence type="predicted"/>
<feature type="compositionally biased region" description="Polar residues" evidence="1">
    <location>
        <begin position="102"/>
        <end position="118"/>
    </location>
</feature>
<protein>
    <submittedName>
        <fullName evidence="2">PERQ amino acid-rich with GYF domain-containing 2 isoform X1</fullName>
    </submittedName>
</protein>
<comment type="caution">
    <text evidence="2">The sequence shown here is derived from an EMBL/GenBank/DDBJ whole genome shotgun (WGS) entry which is preliminary data.</text>
</comment>
<evidence type="ECO:0000256" key="1">
    <source>
        <dbReference type="SAM" id="MobiDB-lite"/>
    </source>
</evidence>
<dbReference type="PANTHER" id="PTHR14445">
    <property type="entry name" value="GRB10 INTERACTING GYF PROTEIN"/>
    <property type="match status" value="1"/>
</dbReference>